<evidence type="ECO:0000313" key="5">
    <source>
        <dbReference type="WormBase" id="SRAE_2000215300"/>
    </source>
</evidence>
<evidence type="ECO:0000313" key="2">
    <source>
        <dbReference type="EMBL" id="CEF67491.1"/>
    </source>
</evidence>
<evidence type="ECO:0000256" key="1">
    <source>
        <dbReference type="SAM" id="MobiDB-lite"/>
    </source>
</evidence>
<accession>A0A090LCG8</accession>
<sequence length="439" mass="50727">MTMMKNKVNSQPKMVSLNDADVPQEDLVFQNPFVSILDHMVEKRNLLAKELKKLKDIETQIIKGRENLFSKVEVESVNKIDEVTKCIELMDESISKTNDQVILYRKKVSAYKNSLKNKRAEEDIELLQNFMFFKSAINKFSGSNLKKYTDGLTSDLKITKEQAETCASMVNDFNCEKFTSTEEEFKEESKLSLERVYRVIVGSKKPVVGDVFGRKCKQILVDFAEKCNNFDVSSVDTKYNETTVDEGIDTATDTSNQVTPAPDQQINNENNEMNNETVIGKVRFDETVCGKDVSSEDRDEKKSNESDETRSKENNFRKHNGGRKRWQNRNFNGDKNEGGFNRDGTNEHRQFSKNRNDRMKRFDNENGEQKDEKKFNQHYKRPDGDYTRKPLRNSGENRGRFDGQKQQNGRPQYHNGFRQRGQNRKEQTSGNGNHNGSSN</sequence>
<name>A0A090LCG8_STRRB</name>
<keyword evidence="3" id="KW-1185">Reference proteome</keyword>
<dbReference type="WBParaSite" id="SRAE_2000215300.1">
    <property type="protein sequence ID" value="SRAE_2000215300.1"/>
    <property type="gene ID" value="WBGene00262362"/>
</dbReference>
<feature type="compositionally biased region" description="Polar residues" evidence="1">
    <location>
        <begin position="251"/>
        <end position="266"/>
    </location>
</feature>
<organism evidence="2">
    <name type="scientific">Strongyloides ratti</name>
    <name type="common">Parasitic roundworm</name>
    <dbReference type="NCBI Taxonomy" id="34506"/>
    <lineage>
        <taxon>Eukaryota</taxon>
        <taxon>Metazoa</taxon>
        <taxon>Ecdysozoa</taxon>
        <taxon>Nematoda</taxon>
        <taxon>Chromadorea</taxon>
        <taxon>Rhabditida</taxon>
        <taxon>Tylenchina</taxon>
        <taxon>Panagrolaimomorpha</taxon>
        <taxon>Strongyloidoidea</taxon>
        <taxon>Strongyloididae</taxon>
        <taxon>Strongyloides</taxon>
    </lineage>
</organism>
<feature type="compositionally biased region" description="Basic and acidic residues" evidence="1">
    <location>
        <begin position="344"/>
        <end position="388"/>
    </location>
</feature>
<feature type="compositionally biased region" description="Basic residues" evidence="1">
    <location>
        <begin position="317"/>
        <end position="327"/>
    </location>
</feature>
<protein>
    <submittedName>
        <fullName evidence="4">Caprin-1 dimerization domain-containing protein</fullName>
    </submittedName>
</protein>
<dbReference type="RefSeq" id="XP_024506691.1">
    <property type="nucleotide sequence ID" value="XM_024653190.1"/>
</dbReference>
<dbReference type="Proteomes" id="UP000035682">
    <property type="component" value="Unplaced"/>
</dbReference>
<dbReference type="GeneID" id="36379856"/>
<evidence type="ECO:0000313" key="3">
    <source>
        <dbReference type="Proteomes" id="UP000035682"/>
    </source>
</evidence>
<reference evidence="2 3" key="1">
    <citation type="submission" date="2014-09" db="EMBL/GenBank/DDBJ databases">
        <authorList>
            <person name="Martin A.A."/>
        </authorList>
    </citation>
    <scope>NUCLEOTIDE SEQUENCE</scope>
    <source>
        <strain evidence="3">ED321</strain>
        <strain evidence="2">ED321 Heterogonic</strain>
    </source>
</reference>
<dbReference type="AlphaFoldDB" id="A0A090LCG8"/>
<feature type="region of interest" description="Disordered" evidence="1">
    <location>
        <begin position="290"/>
        <end position="439"/>
    </location>
</feature>
<evidence type="ECO:0000313" key="4">
    <source>
        <dbReference type="WBParaSite" id="SRAE_2000215300.1"/>
    </source>
</evidence>
<gene>
    <name evidence="2 4 5" type="ORF">SRAE_2000215300</name>
</gene>
<dbReference type="WormBase" id="SRAE_2000215300">
    <property type="protein sequence ID" value="SRP11681"/>
    <property type="gene ID" value="WBGene00262362"/>
</dbReference>
<dbReference type="EMBL" id="LN609529">
    <property type="protein sequence ID" value="CEF67491.1"/>
    <property type="molecule type" value="Genomic_DNA"/>
</dbReference>
<reference evidence="4" key="2">
    <citation type="submission" date="2020-12" db="UniProtKB">
        <authorList>
            <consortium name="WormBaseParasite"/>
        </authorList>
    </citation>
    <scope>IDENTIFICATION</scope>
</reference>
<feature type="compositionally biased region" description="Basic and acidic residues" evidence="1">
    <location>
        <begin position="290"/>
        <end position="316"/>
    </location>
</feature>
<dbReference type="CTD" id="36379856"/>
<feature type="compositionally biased region" description="Low complexity" evidence="1">
    <location>
        <begin position="429"/>
        <end position="439"/>
    </location>
</feature>
<feature type="region of interest" description="Disordered" evidence="1">
    <location>
        <begin position="248"/>
        <end position="273"/>
    </location>
</feature>
<proteinExistence type="predicted"/>